<dbReference type="InterPro" id="IPR003854">
    <property type="entry name" value="GASA"/>
</dbReference>
<organism evidence="4 5">
    <name type="scientific">Sphenostylis stenocarpa</name>
    <dbReference type="NCBI Taxonomy" id="92480"/>
    <lineage>
        <taxon>Eukaryota</taxon>
        <taxon>Viridiplantae</taxon>
        <taxon>Streptophyta</taxon>
        <taxon>Embryophyta</taxon>
        <taxon>Tracheophyta</taxon>
        <taxon>Spermatophyta</taxon>
        <taxon>Magnoliopsida</taxon>
        <taxon>eudicotyledons</taxon>
        <taxon>Gunneridae</taxon>
        <taxon>Pentapetalae</taxon>
        <taxon>rosids</taxon>
        <taxon>fabids</taxon>
        <taxon>Fabales</taxon>
        <taxon>Fabaceae</taxon>
        <taxon>Papilionoideae</taxon>
        <taxon>50 kb inversion clade</taxon>
        <taxon>NPAAA clade</taxon>
        <taxon>indigoferoid/millettioid clade</taxon>
        <taxon>Phaseoleae</taxon>
        <taxon>Sphenostylis</taxon>
    </lineage>
</organism>
<dbReference type="Gramene" id="rna-AYBTSS11_LOCUS12334">
    <property type="protein sequence ID" value="CAJ1946825.1"/>
    <property type="gene ID" value="gene-AYBTSS11_LOCUS12334"/>
</dbReference>
<dbReference type="PRINTS" id="PR01217">
    <property type="entry name" value="PRICHEXTENSN"/>
</dbReference>
<dbReference type="EMBL" id="OY731401">
    <property type="protein sequence ID" value="CAJ1946825.1"/>
    <property type="molecule type" value="Genomic_DNA"/>
</dbReference>
<sequence length="248" mass="26957">MISHALHPTLDLKRVFLLPCPTFSHITLSILDLYIIRRTSCCLTLSKKLYTLLPTFLALASEMASNSILLLAIFLVFTTKVFSHEEDLKIVVQYANPQVPASAPAPPLKAPTPAPPVKSPVTTPSPTTPPGQSPTVKPPTTPQVKPPAPTPPQVKPPAPTPPQVKPPTPTPPVVYPPPPSPVVKSIKDCIPLCGFRCQLHSRRNMCLRACMTCCDRCKCVPPGTFGNREKCGKCYTEMLTHGNKFKCP</sequence>
<accession>A0AA86T076</accession>
<evidence type="ECO:0008006" key="6">
    <source>
        <dbReference type="Google" id="ProtNLM"/>
    </source>
</evidence>
<keyword evidence="3" id="KW-0472">Membrane</keyword>
<keyword evidence="3" id="KW-1133">Transmembrane helix</keyword>
<comment type="similarity">
    <text evidence="1">Belongs to the GASA family.</text>
</comment>
<gene>
    <name evidence="4" type="ORF">AYBTSS11_LOCUS12334</name>
</gene>
<evidence type="ECO:0000256" key="1">
    <source>
        <dbReference type="ARBA" id="ARBA00010582"/>
    </source>
</evidence>
<evidence type="ECO:0000313" key="5">
    <source>
        <dbReference type="Proteomes" id="UP001189624"/>
    </source>
</evidence>
<keyword evidence="5" id="KW-1185">Reference proteome</keyword>
<feature type="compositionally biased region" description="Pro residues" evidence="2">
    <location>
        <begin position="103"/>
        <end position="118"/>
    </location>
</feature>
<dbReference type="Pfam" id="PF02704">
    <property type="entry name" value="GASA"/>
    <property type="match status" value="1"/>
</dbReference>
<keyword evidence="3" id="KW-0812">Transmembrane</keyword>
<name>A0AA86T076_9FABA</name>
<evidence type="ECO:0000256" key="3">
    <source>
        <dbReference type="SAM" id="Phobius"/>
    </source>
</evidence>
<reference evidence="4" key="1">
    <citation type="submission" date="2023-10" db="EMBL/GenBank/DDBJ databases">
        <authorList>
            <person name="Domelevo Entfellner J.-B."/>
        </authorList>
    </citation>
    <scope>NUCLEOTIDE SEQUENCE</scope>
</reference>
<evidence type="ECO:0000313" key="4">
    <source>
        <dbReference type="EMBL" id="CAJ1946825.1"/>
    </source>
</evidence>
<dbReference type="AlphaFoldDB" id="A0AA86T076"/>
<dbReference type="PANTHER" id="PTHR23201:SF53">
    <property type="entry name" value="GIBBERELLIN-REGULATED PROTEIN 14"/>
    <property type="match status" value="1"/>
</dbReference>
<proteinExistence type="inferred from homology"/>
<protein>
    <recommendedName>
        <fullName evidence="6">Gibberellin-regulated protein 14</fullName>
    </recommendedName>
</protein>
<feature type="transmembrane region" description="Helical" evidence="3">
    <location>
        <begin position="56"/>
        <end position="77"/>
    </location>
</feature>
<dbReference type="PANTHER" id="PTHR23201">
    <property type="entry name" value="EXTENSIN, PROLINE-RICH PROTEIN"/>
    <property type="match status" value="1"/>
</dbReference>
<feature type="transmembrane region" description="Helical" evidence="3">
    <location>
        <begin position="16"/>
        <end position="35"/>
    </location>
</feature>
<feature type="compositionally biased region" description="Pro residues" evidence="2">
    <location>
        <begin position="126"/>
        <end position="176"/>
    </location>
</feature>
<evidence type="ECO:0000256" key="2">
    <source>
        <dbReference type="SAM" id="MobiDB-lite"/>
    </source>
</evidence>
<feature type="region of interest" description="Disordered" evidence="2">
    <location>
        <begin position="102"/>
        <end position="176"/>
    </location>
</feature>
<dbReference type="Proteomes" id="UP001189624">
    <property type="component" value="Chromosome 4"/>
</dbReference>